<evidence type="ECO:0000313" key="3">
    <source>
        <dbReference type="Proteomes" id="UP001300383"/>
    </source>
</evidence>
<dbReference type="Proteomes" id="UP001300383">
    <property type="component" value="Unassembled WGS sequence"/>
</dbReference>
<dbReference type="EMBL" id="JASGBQ010000027">
    <property type="protein sequence ID" value="MDI9243215.1"/>
    <property type="molecule type" value="Genomic_DNA"/>
</dbReference>
<comment type="caution">
    <text evidence="2">The sequence shown here is derived from an EMBL/GenBank/DDBJ whole genome shotgun (WGS) entry which is preliminary data.</text>
</comment>
<evidence type="ECO:0000313" key="2">
    <source>
        <dbReference type="EMBL" id="MDI9243215.1"/>
    </source>
</evidence>
<keyword evidence="1" id="KW-0175">Coiled coil</keyword>
<proteinExistence type="predicted"/>
<reference evidence="2 3" key="1">
    <citation type="submission" date="2023-05" db="EMBL/GenBank/DDBJ databases">
        <title>[ruminococcus] sp. nov., isolated from a pig farm feces dump.</title>
        <authorList>
            <person name="Chang Y.-H."/>
        </authorList>
    </citation>
    <scope>NUCLEOTIDE SEQUENCE [LARGE SCALE GENOMIC DNA]</scope>
    <source>
        <strain evidence="2 3">YH-rum2234</strain>
    </source>
</reference>
<evidence type="ECO:0008006" key="4">
    <source>
        <dbReference type="Google" id="ProtNLM"/>
    </source>
</evidence>
<dbReference type="AlphaFoldDB" id="A0AAP4BC13"/>
<evidence type="ECO:0000256" key="1">
    <source>
        <dbReference type="SAM" id="Coils"/>
    </source>
</evidence>
<organism evidence="2 3">
    <name type="scientific">Fusibacillus kribbianus</name>
    <dbReference type="NCBI Taxonomy" id="3044208"/>
    <lineage>
        <taxon>Bacteria</taxon>
        <taxon>Bacillati</taxon>
        <taxon>Bacillota</taxon>
        <taxon>Clostridia</taxon>
        <taxon>Lachnospirales</taxon>
        <taxon>Lachnospiraceae</taxon>
        <taxon>Fusibacillus</taxon>
    </lineage>
</organism>
<sequence length="154" mass="18294">MDSYEDLVALTDKLTSRFSELSDSIKAAEKRMVEIGALQTHINNYSKTRKTYEAYLKSGYSKTFFEEHRDELMLHKAAKQAFDQLDGKKVPSRHALHEEFNRLLVEKKQAYAEYRQVKKEMQEYLIAKQTVEHILGIDRHKRVEEKKQQKEEQR</sequence>
<gene>
    <name evidence="2" type="ORF">QJ036_12230</name>
</gene>
<name>A0AAP4BC13_9FIRM</name>
<feature type="coiled-coil region" evidence="1">
    <location>
        <begin position="100"/>
        <end position="127"/>
    </location>
</feature>
<dbReference type="RefSeq" id="WP_283231642.1">
    <property type="nucleotide sequence ID" value="NZ_JASGBQ010000027.1"/>
</dbReference>
<keyword evidence="3" id="KW-1185">Reference proteome</keyword>
<accession>A0AAP4BC13</accession>
<protein>
    <recommendedName>
        <fullName evidence="4">Relaxase</fullName>
    </recommendedName>
</protein>